<evidence type="ECO:0000256" key="3">
    <source>
        <dbReference type="ARBA" id="ARBA00022536"/>
    </source>
</evidence>
<evidence type="ECO:0000256" key="6">
    <source>
        <dbReference type="ARBA" id="ARBA00022729"/>
    </source>
</evidence>
<keyword evidence="10" id="KW-1015">Disulfide bond</keyword>
<dbReference type="Pfam" id="PF00051">
    <property type="entry name" value="Kringle"/>
    <property type="match status" value="1"/>
</dbReference>
<feature type="domain" description="Kringle" evidence="17">
    <location>
        <begin position="49"/>
        <end position="119"/>
    </location>
</feature>
<dbReference type="InterPro" id="IPR050127">
    <property type="entry name" value="Serine_Proteases_S1"/>
</dbReference>
<proteinExistence type="predicted"/>
<dbReference type="SUPFAM" id="SSF57440">
    <property type="entry name" value="Kringle-like"/>
    <property type="match status" value="1"/>
</dbReference>
<dbReference type="EMBL" id="JABFDY010000002">
    <property type="protein sequence ID" value="KAF7710361.1"/>
    <property type="molecule type" value="Genomic_DNA"/>
</dbReference>
<evidence type="ECO:0000256" key="11">
    <source>
        <dbReference type="ARBA" id="ARBA00023202"/>
    </source>
</evidence>
<sequence>MWLLITLLMTSSMHEIATSSKGKHFPWQNNVIKPIKEVKEFDCLAEGSNGNEYRGTVSKTSGGHRCLQWDRIQHIGFADFSHGLGSHNFCRNPDNRSGPWCWIRGYDRKVREFCTIPKCDTKPTTPTQDTEMTCGERTPKQTSRIYKIIGGSKASIESQPWLAAIFKNNVFLCGGTLIAPCWIVTATHCFPPDKRTRKEQYSVYLGKDATNQTDLSKEQKFEVTKIVLHQNYNFESDDFNHDIALLQIVDSKGQCARKTESVRTACLPPAHHMPPYGSFCHIAGYGHEKNDKIPDTFRYSLNMKQAQVQIISPTVCERKDYYGNRVTENQFCAASPKWTEDACKGDSGGPLLCEDGGRMFLFGIISWGEKCALESKPGVYTKVTNYNKWIEKHTGLNRIAQGIMYPQKD</sequence>
<comment type="caution">
    <text evidence="14">Lacks conserved residue(s) required for the propagation of feature annotation.</text>
</comment>
<evidence type="ECO:0000256" key="1">
    <source>
        <dbReference type="ARBA" id="ARBA00004239"/>
    </source>
</evidence>
<dbReference type="InterPro" id="IPR001314">
    <property type="entry name" value="Peptidase_S1A"/>
</dbReference>
<dbReference type="SUPFAM" id="SSF50494">
    <property type="entry name" value="Trypsin-like serine proteases"/>
    <property type="match status" value="1"/>
</dbReference>
<organism evidence="19 20">
    <name type="scientific">Silurus meridionalis</name>
    <name type="common">Southern catfish</name>
    <name type="synonym">Silurus soldatovi meridionalis</name>
    <dbReference type="NCBI Taxonomy" id="175797"/>
    <lineage>
        <taxon>Eukaryota</taxon>
        <taxon>Metazoa</taxon>
        <taxon>Chordata</taxon>
        <taxon>Craniata</taxon>
        <taxon>Vertebrata</taxon>
        <taxon>Euteleostomi</taxon>
        <taxon>Actinopterygii</taxon>
        <taxon>Neopterygii</taxon>
        <taxon>Teleostei</taxon>
        <taxon>Ostariophysi</taxon>
        <taxon>Siluriformes</taxon>
        <taxon>Siluridae</taxon>
        <taxon>Silurus</taxon>
    </lineage>
</organism>
<dbReference type="PANTHER" id="PTHR24264:SF38">
    <property type="entry name" value="UROKINASE-TYPE PLASMINOGEN ACTIVATOR"/>
    <property type="match status" value="1"/>
</dbReference>
<dbReference type="InterPro" id="IPR018056">
    <property type="entry name" value="Kringle_CS"/>
</dbReference>
<dbReference type="CDD" id="cd00108">
    <property type="entry name" value="KR"/>
    <property type="match status" value="1"/>
</dbReference>
<dbReference type="PROSITE" id="PS50070">
    <property type="entry name" value="KRINGLE_2"/>
    <property type="match status" value="1"/>
</dbReference>
<comment type="caution">
    <text evidence="19">The sequence shown here is derived from an EMBL/GenBank/DDBJ whole genome shotgun (WGS) entry which is preliminary data.</text>
</comment>
<dbReference type="InterPro" id="IPR043504">
    <property type="entry name" value="Peptidase_S1_PA_chymotrypsin"/>
</dbReference>
<dbReference type="InterPro" id="IPR038178">
    <property type="entry name" value="Kringle_sf"/>
</dbReference>
<dbReference type="PROSITE" id="PS00134">
    <property type="entry name" value="TRYPSIN_HIS"/>
    <property type="match status" value="1"/>
</dbReference>
<dbReference type="PROSITE" id="PS00135">
    <property type="entry name" value="TRYPSIN_SER"/>
    <property type="match status" value="1"/>
</dbReference>
<dbReference type="PANTHER" id="PTHR24264">
    <property type="entry name" value="TRYPSIN-RELATED"/>
    <property type="match status" value="1"/>
</dbReference>
<dbReference type="FunFam" id="2.40.10.10:FF:000003">
    <property type="entry name" value="Transmembrane serine protease 3"/>
    <property type="match status" value="1"/>
</dbReference>
<evidence type="ECO:0000256" key="2">
    <source>
        <dbReference type="ARBA" id="ARBA00022525"/>
    </source>
</evidence>
<dbReference type="InterPro" id="IPR018114">
    <property type="entry name" value="TRYPSIN_HIS"/>
</dbReference>
<keyword evidence="9" id="KW-0865">Zymogen</keyword>
<evidence type="ECO:0000256" key="13">
    <source>
        <dbReference type="ARBA" id="ARBA00038868"/>
    </source>
</evidence>
<dbReference type="PROSITE" id="PS50240">
    <property type="entry name" value="TRYPSIN_DOM"/>
    <property type="match status" value="1"/>
</dbReference>
<dbReference type="GO" id="GO:0004252">
    <property type="term" value="F:serine-type endopeptidase activity"/>
    <property type="evidence" value="ECO:0007669"/>
    <property type="project" value="UniProtKB-EC"/>
</dbReference>
<evidence type="ECO:0000256" key="15">
    <source>
        <dbReference type="RuleBase" id="RU363034"/>
    </source>
</evidence>
<keyword evidence="11" id="KW-0617">Plasminogen activation</keyword>
<keyword evidence="4 14" id="KW-0420">Kringle</keyword>
<evidence type="ECO:0000256" key="7">
    <source>
        <dbReference type="ARBA" id="ARBA00022801"/>
    </source>
</evidence>
<evidence type="ECO:0000259" key="17">
    <source>
        <dbReference type="PROSITE" id="PS50070"/>
    </source>
</evidence>
<feature type="signal peptide" evidence="16">
    <location>
        <begin position="1"/>
        <end position="19"/>
    </location>
</feature>
<dbReference type="GO" id="GO:0033628">
    <property type="term" value="P:regulation of cell adhesion mediated by integrin"/>
    <property type="evidence" value="ECO:0007669"/>
    <property type="project" value="TreeGrafter"/>
</dbReference>
<dbReference type="OrthoDB" id="9406323at2759"/>
<evidence type="ECO:0000256" key="9">
    <source>
        <dbReference type="ARBA" id="ARBA00023145"/>
    </source>
</evidence>
<dbReference type="SMART" id="SM00130">
    <property type="entry name" value="KR"/>
    <property type="match status" value="1"/>
</dbReference>
<dbReference type="EC" id="3.4.21.4" evidence="13"/>
<dbReference type="Gene3D" id="2.40.10.10">
    <property type="entry name" value="Trypsin-like serine proteases"/>
    <property type="match status" value="1"/>
</dbReference>
<evidence type="ECO:0000256" key="4">
    <source>
        <dbReference type="ARBA" id="ARBA00022572"/>
    </source>
</evidence>
<dbReference type="SMART" id="SM00020">
    <property type="entry name" value="Tryp_SPc"/>
    <property type="match status" value="1"/>
</dbReference>
<feature type="chain" id="PRO_5035875837" description="trypsin" evidence="16">
    <location>
        <begin position="20"/>
        <end position="409"/>
    </location>
</feature>
<dbReference type="CDD" id="cd00190">
    <property type="entry name" value="Tryp_SPc"/>
    <property type="match status" value="1"/>
</dbReference>
<keyword evidence="20" id="KW-1185">Reference proteome</keyword>
<comment type="catalytic activity">
    <reaction evidence="12">
        <text>Preferential cleavage: Arg-|-Xaa, Lys-|-Xaa.</text>
        <dbReference type="EC" id="3.4.21.4"/>
    </reaction>
</comment>
<keyword evidence="7 15" id="KW-0378">Hydrolase</keyword>
<evidence type="ECO:0000256" key="14">
    <source>
        <dbReference type="PROSITE-ProRule" id="PRU00121"/>
    </source>
</evidence>
<keyword evidence="5 15" id="KW-0645">Protease</keyword>
<evidence type="ECO:0000256" key="5">
    <source>
        <dbReference type="ARBA" id="ARBA00022670"/>
    </source>
</evidence>
<keyword evidence="8 15" id="KW-0720">Serine protease</keyword>
<dbReference type="InterPro" id="IPR000001">
    <property type="entry name" value="Kringle"/>
</dbReference>
<dbReference type="PRINTS" id="PR00722">
    <property type="entry name" value="CHYMOTRYPSIN"/>
</dbReference>
<name>A0A8T0BSQ5_SILME</name>
<evidence type="ECO:0000256" key="12">
    <source>
        <dbReference type="ARBA" id="ARBA00036320"/>
    </source>
</evidence>
<dbReference type="InterPro" id="IPR001254">
    <property type="entry name" value="Trypsin_dom"/>
</dbReference>
<dbReference type="GO" id="GO:0033993">
    <property type="term" value="P:response to lipid"/>
    <property type="evidence" value="ECO:0007669"/>
    <property type="project" value="UniProtKB-ARBA"/>
</dbReference>
<protein>
    <recommendedName>
        <fullName evidence="13">trypsin</fullName>
        <ecNumber evidence="13">3.4.21.4</ecNumber>
    </recommendedName>
</protein>
<dbReference type="GO" id="GO:0005615">
    <property type="term" value="C:extracellular space"/>
    <property type="evidence" value="ECO:0007669"/>
    <property type="project" value="TreeGrafter"/>
</dbReference>
<dbReference type="PROSITE" id="PS00021">
    <property type="entry name" value="KRINGLE_1"/>
    <property type="match status" value="1"/>
</dbReference>
<dbReference type="Pfam" id="PF00089">
    <property type="entry name" value="Trypsin"/>
    <property type="match status" value="1"/>
</dbReference>
<keyword evidence="6 16" id="KW-0732">Signal</keyword>
<dbReference type="Gene3D" id="2.40.20.10">
    <property type="entry name" value="Plasminogen Kringle 4"/>
    <property type="match status" value="1"/>
</dbReference>
<keyword evidence="3" id="KW-0245">EGF-like domain</keyword>
<dbReference type="InterPro" id="IPR013806">
    <property type="entry name" value="Kringle-like"/>
</dbReference>
<feature type="domain" description="Peptidase S1" evidence="18">
    <location>
        <begin position="148"/>
        <end position="395"/>
    </location>
</feature>
<keyword evidence="2" id="KW-0964">Secreted</keyword>
<comment type="subcellular location">
    <subcellularLocation>
        <location evidence="1">Secreted</location>
        <location evidence="1">Extracellular space</location>
    </subcellularLocation>
</comment>
<evidence type="ECO:0000313" key="20">
    <source>
        <dbReference type="Proteomes" id="UP000606274"/>
    </source>
</evidence>
<dbReference type="InterPro" id="IPR009003">
    <property type="entry name" value="Peptidase_S1_PA"/>
</dbReference>
<evidence type="ECO:0000256" key="8">
    <source>
        <dbReference type="ARBA" id="ARBA00022825"/>
    </source>
</evidence>
<dbReference type="AlphaFoldDB" id="A0A8T0BSQ5"/>
<gene>
    <name evidence="19" type="ORF">HF521_009233</name>
</gene>
<dbReference type="InterPro" id="IPR033116">
    <property type="entry name" value="TRYPSIN_SER"/>
</dbReference>
<dbReference type="PRINTS" id="PR00018">
    <property type="entry name" value="KRINGLE"/>
</dbReference>
<accession>A0A8T0BSQ5</accession>
<dbReference type="Proteomes" id="UP000606274">
    <property type="component" value="Unassembled WGS sequence"/>
</dbReference>
<evidence type="ECO:0000313" key="19">
    <source>
        <dbReference type="EMBL" id="KAF7710361.1"/>
    </source>
</evidence>
<dbReference type="GO" id="GO:1901701">
    <property type="term" value="P:cellular response to oxygen-containing compound"/>
    <property type="evidence" value="ECO:0007669"/>
    <property type="project" value="UniProtKB-ARBA"/>
</dbReference>
<evidence type="ECO:0000256" key="16">
    <source>
        <dbReference type="SAM" id="SignalP"/>
    </source>
</evidence>
<dbReference type="FunFam" id="2.40.20.10:FF:000001">
    <property type="entry name" value="Urokinase-type plasminogen activator"/>
    <property type="match status" value="1"/>
</dbReference>
<reference evidence="19" key="1">
    <citation type="submission" date="2020-08" db="EMBL/GenBank/DDBJ databases">
        <title>Chromosome-level assembly of Southern catfish (Silurus meridionalis) provides insights into visual adaptation to the nocturnal and benthic lifestyles.</title>
        <authorList>
            <person name="Zhang Y."/>
            <person name="Wang D."/>
            <person name="Peng Z."/>
        </authorList>
    </citation>
    <scope>NUCLEOTIDE SEQUENCE</scope>
    <source>
        <strain evidence="19">SWU-2019-XX</strain>
        <tissue evidence="19">Muscle</tissue>
    </source>
</reference>
<evidence type="ECO:0000256" key="10">
    <source>
        <dbReference type="ARBA" id="ARBA00023157"/>
    </source>
</evidence>
<evidence type="ECO:0000259" key="18">
    <source>
        <dbReference type="PROSITE" id="PS50240"/>
    </source>
</evidence>
<dbReference type="GO" id="GO:0031639">
    <property type="term" value="P:plasminogen activation"/>
    <property type="evidence" value="ECO:0007669"/>
    <property type="project" value="TreeGrafter"/>
</dbReference>